<proteinExistence type="predicted"/>
<organism evidence="1 3">
    <name type="scientific">Trichuris suis</name>
    <name type="common">pig whipworm</name>
    <dbReference type="NCBI Taxonomy" id="68888"/>
    <lineage>
        <taxon>Eukaryota</taxon>
        <taxon>Metazoa</taxon>
        <taxon>Ecdysozoa</taxon>
        <taxon>Nematoda</taxon>
        <taxon>Enoplea</taxon>
        <taxon>Dorylaimia</taxon>
        <taxon>Trichinellida</taxon>
        <taxon>Trichuridae</taxon>
        <taxon>Trichuris</taxon>
    </lineage>
</organism>
<gene>
    <name evidence="1" type="ORF">M513_06991</name>
    <name evidence="2" type="ORF">M514_06991</name>
</gene>
<dbReference type="EMBL" id="KL367543">
    <property type="protein sequence ID" value="KFD65172.1"/>
    <property type="molecule type" value="Genomic_DNA"/>
</dbReference>
<dbReference type="AlphaFoldDB" id="A0A085M4K0"/>
<reference evidence="1 3" key="1">
    <citation type="journal article" date="2014" name="Nat. Genet.">
        <title>Genome and transcriptome of the porcine whipworm Trichuris suis.</title>
        <authorList>
            <person name="Jex A.R."/>
            <person name="Nejsum P."/>
            <person name="Schwarz E.M."/>
            <person name="Hu L."/>
            <person name="Young N.D."/>
            <person name="Hall R.S."/>
            <person name="Korhonen P.K."/>
            <person name="Liao S."/>
            <person name="Thamsborg S."/>
            <person name="Xia J."/>
            <person name="Xu P."/>
            <person name="Wang S."/>
            <person name="Scheerlinck J.P."/>
            <person name="Hofmann A."/>
            <person name="Sternberg P.W."/>
            <person name="Wang J."/>
            <person name="Gasser R.B."/>
        </authorList>
    </citation>
    <scope>NUCLEOTIDE SEQUENCE [LARGE SCALE GENOMIC DNA]</scope>
    <source>
        <strain evidence="2">DCEP-RM93F</strain>
        <strain evidence="1">DCEP-RM93M</strain>
    </source>
</reference>
<evidence type="ECO:0000313" key="2">
    <source>
        <dbReference type="EMBL" id="KFD65172.1"/>
    </source>
</evidence>
<keyword evidence="3" id="KW-1185">Reference proteome</keyword>
<evidence type="ECO:0000313" key="3">
    <source>
        <dbReference type="Proteomes" id="UP000030764"/>
    </source>
</evidence>
<evidence type="ECO:0000313" key="1">
    <source>
        <dbReference type="EMBL" id="KFD52146.1"/>
    </source>
</evidence>
<accession>A0A085M4K0</accession>
<dbReference type="Proteomes" id="UP000030758">
    <property type="component" value="Unassembled WGS sequence"/>
</dbReference>
<name>A0A085M4K0_9BILA</name>
<dbReference type="EMBL" id="KL363231">
    <property type="protein sequence ID" value="KFD52146.1"/>
    <property type="molecule type" value="Genomic_DNA"/>
</dbReference>
<protein>
    <submittedName>
        <fullName evidence="1">Uncharacterized protein</fullName>
    </submittedName>
</protein>
<dbReference type="Proteomes" id="UP000030764">
    <property type="component" value="Unassembled WGS sequence"/>
</dbReference>
<sequence length="65" mass="7254">MYDIRLVVSFARPCPTRKNQQAMTYVSGNAEAALCTDIPGNFCNVSATGLRKAQIKIHFKLLHFP</sequence>